<dbReference type="RefSeq" id="WP_170322277.1">
    <property type="nucleotide sequence ID" value="NZ_BAAAHL010000077.1"/>
</dbReference>
<comment type="similarity">
    <text evidence="1 2">Belongs to the enoyl-CoA hydratase/isomerase family.</text>
</comment>
<dbReference type="InterPro" id="IPR001753">
    <property type="entry name" value="Enoyl-CoA_hydra/iso"/>
</dbReference>
<evidence type="ECO:0000313" key="3">
    <source>
        <dbReference type="EMBL" id="GES07017.1"/>
    </source>
</evidence>
<dbReference type="Proteomes" id="UP000331127">
    <property type="component" value="Unassembled WGS sequence"/>
</dbReference>
<keyword evidence="4" id="KW-1185">Reference proteome</keyword>
<dbReference type="PANTHER" id="PTHR11941:SF54">
    <property type="entry name" value="ENOYL-COA HYDRATASE, MITOCHONDRIAL"/>
    <property type="match status" value="1"/>
</dbReference>
<dbReference type="PROSITE" id="PS00166">
    <property type="entry name" value="ENOYL_COA_HYDRATASE"/>
    <property type="match status" value="1"/>
</dbReference>
<dbReference type="PANTHER" id="PTHR11941">
    <property type="entry name" value="ENOYL-COA HYDRATASE-RELATED"/>
    <property type="match status" value="1"/>
</dbReference>
<dbReference type="SUPFAM" id="SSF52096">
    <property type="entry name" value="ClpP/crotonase"/>
    <property type="match status" value="1"/>
</dbReference>
<reference evidence="3 4" key="1">
    <citation type="submission" date="2019-10" db="EMBL/GenBank/DDBJ databases">
        <title>Whole genome shotgun sequence of Acrocarpospora macrocephala NBRC 16266.</title>
        <authorList>
            <person name="Ichikawa N."/>
            <person name="Kimura A."/>
            <person name="Kitahashi Y."/>
            <person name="Komaki H."/>
            <person name="Oguchi A."/>
        </authorList>
    </citation>
    <scope>NUCLEOTIDE SEQUENCE [LARGE SCALE GENOMIC DNA]</scope>
    <source>
        <strain evidence="3 4">NBRC 16266</strain>
    </source>
</reference>
<dbReference type="GO" id="GO:0003824">
    <property type="term" value="F:catalytic activity"/>
    <property type="evidence" value="ECO:0007669"/>
    <property type="project" value="InterPro"/>
</dbReference>
<gene>
    <name evidence="3" type="ORF">Amac_006120</name>
</gene>
<dbReference type="AlphaFoldDB" id="A0A5M3WD77"/>
<comment type="caution">
    <text evidence="3">The sequence shown here is derived from an EMBL/GenBank/DDBJ whole genome shotgun (WGS) entry which is preliminary data.</text>
</comment>
<dbReference type="CDD" id="cd06558">
    <property type="entry name" value="crotonase-like"/>
    <property type="match status" value="1"/>
</dbReference>
<evidence type="ECO:0000313" key="4">
    <source>
        <dbReference type="Proteomes" id="UP000331127"/>
    </source>
</evidence>
<protein>
    <submittedName>
        <fullName evidence="3">Enoyl-CoA hydratase</fullName>
    </submittedName>
</protein>
<dbReference type="InterPro" id="IPR018376">
    <property type="entry name" value="Enoyl-CoA_hyd/isom_CS"/>
</dbReference>
<name>A0A5M3WD77_9ACTN</name>
<dbReference type="GO" id="GO:0006635">
    <property type="term" value="P:fatty acid beta-oxidation"/>
    <property type="evidence" value="ECO:0007669"/>
    <property type="project" value="TreeGrafter"/>
</dbReference>
<dbReference type="Gene3D" id="3.90.226.10">
    <property type="entry name" value="2-enoyl-CoA Hydratase, Chain A, domain 1"/>
    <property type="match status" value="1"/>
</dbReference>
<evidence type="ECO:0000256" key="2">
    <source>
        <dbReference type="RuleBase" id="RU003707"/>
    </source>
</evidence>
<organism evidence="3 4">
    <name type="scientific">Acrocarpospora macrocephala</name>
    <dbReference type="NCBI Taxonomy" id="150177"/>
    <lineage>
        <taxon>Bacteria</taxon>
        <taxon>Bacillati</taxon>
        <taxon>Actinomycetota</taxon>
        <taxon>Actinomycetes</taxon>
        <taxon>Streptosporangiales</taxon>
        <taxon>Streptosporangiaceae</taxon>
        <taxon>Acrocarpospora</taxon>
    </lineage>
</organism>
<proteinExistence type="inferred from homology"/>
<sequence>MISTPSSTFVRVEVADRVAWLTLDRPRAKNALNREMYAAVRDVARAVRTDTSIDALVVQGSAGAFAVGGDLKEMLALLSSADPAAILSYEDDLPFEALRQVPKPTVAVIDGLCMGGGLTLAMMCDLRLATATSTFAIPEARVGIVDGHLPRLLRGRVPDAVLRRWMYTGSPFTAEEAMRAGLLSEVAEDSGDLDVRVRTLLDQLKQSSQAAIAKLKSIFNEAMPLPSMSDAYDSLLSEEARLHLQRFGARVKPDVPQVPQGDEGNDQ</sequence>
<dbReference type="InterPro" id="IPR029045">
    <property type="entry name" value="ClpP/crotonase-like_dom_sf"/>
</dbReference>
<dbReference type="Pfam" id="PF00378">
    <property type="entry name" value="ECH_1"/>
    <property type="match status" value="1"/>
</dbReference>
<accession>A0A5M3WD77</accession>
<evidence type="ECO:0000256" key="1">
    <source>
        <dbReference type="ARBA" id="ARBA00005254"/>
    </source>
</evidence>
<dbReference type="EMBL" id="BLAE01000005">
    <property type="protein sequence ID" value="GES07017.1"/>
    <property type="molecule type" value="Genomic_DNA"/>
</dbReference>